<evidence type="ECO:0000313" key="2">
    <source>
        <dbReference type="EMBL" id="CAB1442172.1"/>
    </source>
</evidence>
<protein>
    <submittedName>
        <fullName evidence="2">Uncharacterized protein</fullName>
    </submittedName>
</protein>
<sequence length="119" mass="13038">MWLKRVTATAGKVDGHSTECRSSTQQQKYANVWATAAVHTSTYRSEIKHKMTGNVNENLSDSVTEEDNPTDTAQEEVIVEKKGLRSLATICMCLTVGGSRSVRSKHANFTQNDHGQAGI</sequence>
<evidence type="ECO:0000256" key="1">
    <source>
        <dbReference type="SAM" id="MobiDB-lite"/>
    </source>
</evidence>
<evidence type="ECO:0000313" key="3">
    <source>
        <dbReference type="Proteomes" id="UP001153269"/>
    </source>
</evidence>
<keyword evidence="3" id="KW-1185">Reference proteome</keyword>
<gene>
    <name evidence="2" type="ORF">PLEPLA_LOCUS29862</name>
</gene>
<comment type="caution">
    <text evidence="2">The sequence shown here is derived from an EMBL/GenBank/DDBJ whole genome shotgun (WGS) entry which is preliminary data.</text>
</comment>
<dbReference type="EMBL" id="CADEAL010002791">
    <property type="protein sequence ID" value="CAB1442172.1"/>
    <property type="molecule type" value="Genomic_DNA"/>
</dbReference>
<feature type="region of interest" description="Disordered" evidence="1">
    <location>
        <begin position="53"/>
        <end position="74"/>
    </location>
</feature>
<name>A0A9N7V340_PLEPL</name>
<dbReference type="Proteomes" id="UP001153269">
    <property type="component" value="Unassembled WGS sequence"/>
</dbReference>
<feature type="compositionally biased region" description="Polar residues" evidence="1">
    <location>
        <begin position="53"/>
        <end position="62"/>
    </location>
</feature>
<accession>A0A9N7V340</accession>
<reference evidence="2" key="1">
    <citation type="submission" date="2020-03" db="EMBL/GenBank/DDBJ databases">
        <authorList>
            <person name="Weist P."/>
        </authorList>
    </citation>
    <scope>NUCLEOTIDE SEQUENCE</scope>
</reference>
<organism evidence="2 3">
    <name type="scientific">Pleuronectes platessa</name>
    <name type="common">European plaice</name>
    <dbReference type="NCBI Taxonomy" id="8262"/>
    <lineage>
        <taxon>Eukaryota</taxon>
        <taxon>Metazoa</taxon>
        <taxon>Chordata</taxon>
        <taxon>Craniata</taxon>
        <taxon>Vertebrata</taxon>
        <taxon>Euteleostomi</taxon>
        <taxon>Actinopterygii</taxon>
        <taxon>Neopterygii</taxon>
        <taxon>Teleostei</taxon>
        <taxon>Neoteleostei</taxon>
        <taxon>Acanthomorphata</taxon>
        <taxon>Carangaria</taxon>
        <taxon>Pleuronectiformes</taxon>
        <taxon>Pleuronectoidei</taxon>
        <taxon>Pleuronectidae</taxon>
        <taxon>Pleuronectes</taxon>
    </lineage>
</organism>
<dbReference type="AlphaFoldDB" id="A0A9N7V340"/>
<proteinExistence type="predicted"/>